<evidence type="ECO:0000313" key="15">
    <source>
        <dbReference type="Proteomes" id="UP000694419"/>
    </source>
</evidence>
<feature type="transmembrane region" description="Helical" evidence="12">
    <location>
        <begin position="113"/>
        <end position="133"/>
    </location>
</feature>
<evidence type="ECO:0000256" key="8">
    <source>
        <dbReference type="ARBA" id="ARBA00023224"/>
    </source>
</evidence>
<dbReference type="PANTHER" id="PTHR11334:SF29">
    <property type="entry name" value="MAS-RELATED G-PROTEIN COUPLED RECEPTOR MEMBER X2"/>
    <property type="match status" value="1"/>
</dbReference>
<feature type="transmembrane region" description="Helical" evidence="12">
    <location>
        <begin position="194"/>
        <end position="215"/>
    </location>
</feature>
<evidence type="ECO:0000256" key="10">
    <source>
        <dbReference type="RuleBase" id="RU000688"/>
    </source>
</evidence>
<dbReference type="SUPFAM" id="SSF81321">
    <property type="entry name" value="Family A G protein-coupled receptor-like"/>
    <property type="match status" value="1"/>
</dbReference>
<dbReference type="PROSITE" id="PS50262">
    <property type="entry name" value="G_PROTEIN_RECEP_F1_2"/>
    <property type="match status" value="1"/>
</dbReference>
<evidence type="ECO:0000256" key="7">
    <source>
        <dbReference type="ARBA" id="ARBA00023170"/>
    </source>
</evidence>
<sequence length="466" mass="51960">MEIWFHATGRKRQQLVKEGYSFFGRGELDDDNYKLLIISGVFIVVCLCGLVGNMVVVWFLGFHMKKNPFTVYVLNLAIADFSLLLFILGILTVSVLTIVKCYKWYEYELPRNILMLVFLFWYLASMYLLTAMSMERCLSVLFPIWYRCRRPKHLSGIVCGVLWALIGLFLALAWISCILFHYTKCENVQMGLNIVNFLIFCLLPLLSNLSLFIRLRCGSQRRHPGKLYVALLLSVMFMFIFGLPLIILILLRNLVGSLYIIYIGYLLASLNSSINPVIYFLVGSCRKHRFQSSMKVLAFLHCIRGLFGPTASSGRPSPQVTPICPSTGSSMAAEQPPWPPPLPCPLFSPCCFSLFFCLSAVLWAAAAVEPAGTGWNRPCPGRGSPSAPLTEAPAAHRPGSRAQTPPAHSQRLSSSYLGVFGGSPGVPRPWDTRRVCQPFLPPPTGLRLEALSGETGGDEALNWRNG</sequence>
<protein>
    <recommendedName>
        <fullName evidence="13">G-protein coupled receptors family 1 profile domain-containing protein</fullName>
    </recommendedName>
</protein>
<dbReference type="AlphaFoldDB" id="A0A8C3PN25"/>
<dbReference type="FunFam" id="1.20.1070.10:FF:000193">
    <property type="entry name" value="Mas-related G-protein coupled receptor member E"/>
    <property type="match status" value="1"/>
</dbReference>
<evidence type="ECO:0000256" key="6">
    <source>
        <dbReference type="ARBA" id="ARBA00023136"/>
    </source>
</evidence>
<evidence type="ECO:0000256" key="2">
    <source>
        <dbReference type="ARBA" id="ARBA00022475"/>
    </source>
</evidence>
<feature type="transmembrane region" description="Helical" evidence="12">
    <location>
        <begin position="257"/>
        <end position="282"/>
    </location>
</feature>
<keyword evidence="7 10" id="KW-0675">Receptor</keyword>
<evidence type="ECO:0000256" key="1">
    <source>
        <dbReference type="ARBA" id="ARBA00004651"/>
    </source>
</evidence>
<dbReference type="Proteomes" id="UP000694419">
    <property type="component" value="Unplaced"/>
</dbReference>
<keyword evidence="3 10" id="KW-0812">Transmembrane</keyword>
<dbReference type="Ensembl" id="ENSCPGT00000015424.1">
    <property type="protein sequence ID" value="ENSCPGP00000014066.1"/>
    <property type="gene ID" value="ENSCPGG00000009941.1"/>
</dbReference>
<evidence type="ECO:0000256" key="11">
    <source>
        <dbReference type="SAM" id="MobiDB-lite"/>
    </source>
</evidence>
<evidence type="ECO:0000313" key="14">
    <source>
        <dbReference type="Ensembl" id="ENSCPGP00000014066.1"/>
    </source>
</evidence>
<dbReference type="PRINTS" id="PR02108">
    <property type="entry name" value="MRGPCRFAMILY"/>
</dbReference>
<dbReference type="Gene3D" id="1.20.1070.10">
    <property type="entry name" value="Rhodopsin 7-helix transmembrane proteins"/>
    <property type="match status" value="1"/>
</dbReference>
<dbReference type="GO" id="GO:0004930">
    <property type="term" value="F:G protein-coupled receptor activity"/>
    <property type="evidence" value="ECO:0007669"/>
    <property type="project" value="UniProtKB-KW"/>
</dbReference>
<dbReference type="PROSITE" id="PS00237">
    <property type="entry name" value="G_PROTEIN_RECEP_F1_1"/>
    <property type="match status" value="1"/>
</dbReference>
<keyword evidence="8 10" id="KW-0807">Transducer</keyword>
<dbReference type="InterPro" id="IPR017452">
    <property type="entry name" value="GPCR_Rhodpsn_7TM"/>
</dbReference>
<dbReference type="GO" id="GO:0005886">
    <property type="term" value="C:plasma membrane"/>
    <property type="evidence" value="ECO:0007669"/>
    <property type="project" value="UniProtKB-SubCell"/>
</dbReference>
<accession>A0A8C3PN25</accession>
<comment type="similarity">
    <text evidence="9">Belongs to the G-protein coupled receptor 1 family. Mas subfamily.</text>
</comment>
<evidence type="ECO:0000256" key="9">
    <source>
        <dbReference type="ARBA" id="ARBA00061394"/>
    </source>
</evidence>
<keyword evidence="6 12" id="KW-0472">Membrane</keyword>
<dbReference type="InterPro" id="IPR000276">
    <property type="entry name" value="GPCR_Rhodpsn"/>
</dbReference>
<evidence type="ECO:0000256" key="4">
    <source>
        <dbReference type="ARBA" id="ARBA00022989"/>
    </source>
</evidence>
<feature type="transmembrane region" description="Helical" evidence="12">
    <location>
        <begin position="72"/>
        <end position="93"/>
    </location>
</feature>
<feature type="region of interest" description="Disordered" evidence="11">
    <location>
        <begin position="374"/>
        <end position="409"/>
    </location>
</feature>
<dbReference type="PANTHER" id="PTHR11334">
    <property type="entry name" value="MAS-RELATED G-PROTEIN COUPLED RECEPTOR"/>
    <property type="match status" value="1"/>
</dbReference>
<feature type="transmembrane region" description="Helical" evidence="12">
    <location>
        <begin position="154"/>
        <end position="182"/>
    </location>
</feature>
<evidence type="ECO:0000256" key="5">
    <source>
        <dbReference type="ARBA" id="ARBA00023040"/>
    </source>
</evidence>
<organism evidence="14 15">
    <name type="scientific">Calidris pygmaea</name>
    <name type="common">Spoon-billed sandpiper</name>
    <dbReference type="NCBI Taxonomy" id="425635"/>
    <lineage>
        <taxon>Eukaryota</taxon>
        <taxon>Metazoa</taxon>
        <taxon>Chordata</taxon>
        <taxon>Craniata</taxon>
        <taxon>Vertebrata</taxon>
        <taxon>Euteleostomi</taxon>
        <taxon>Archelosauria</taxon>
        <taxon>Archosauria</taxon>
        <taxon>Dinosauria</taxon>
        <taxon>Saurischia</taxon>
        <taxon>Theropoda</taxon>
        <taxon>Coelurosauria</taxon>
        <taxon>Aves</taxon>
        <taxon>Neognathae</taxon>
        <taxon>Neoaves</taxon>
        <taxon>Charadriiformes</taxon>
        <taxon>Scolopacidae</taxon>
        <taxon>Calidris</taxon>
    </lineage>
</organism>
<reference evidence="14" key="1">
    <citation type="submission" date="2025-08" db="UniProtKB">
        <authorList>
            <consortium name="Ensembl"/>
        </authorList>
    </citation>
    <scope>IDENTIFICATION</scope>
</reference>
<keyword evidence="4 12" id="KW-1133">Transmembrane helix</keyword>
<dbReference type="PRINTS" id="PR00237">
    <property type="entry name" value="GPCRRHODOPSN"/>
</dbReference>
<feature type="domain" description="G-protein coupled receptors family 1 profile" evidence="13">
    <location>
        <begin position="52"/>
        <end position="279"/>
    </location>
</feature>
<evidence type="ECO:0000256" key="12">
    <source>
        <dbReference type="SAM" id="Phobius"/>
    </source>
</evidence>
<feature type="transmembrane region" description="Helical" evidence="12">
    <location>
        <begin position="227"/>
        <end position="251"/>
    </location>
</feature>
<keyword evidence="2" id="KW-1003">Cell membrane</keyword>
<evidence type="ECO:0000259" key="13">
    <source>
        <dbReference type="PROSITE" id="PS50262"/>
    </source>
</evidence>
<comment type="subcellular location">
    <subcellularLocation>
        <location evidence="1">Cell membrane</location>
        <topology evidence="1">Multi-pass membrane protein</topology>
    </subcellularLocation>
</comment>
<dbReference type="InterPro" id="IPR026234">
    <property type="entry name" value="MRGPCRFAMILY"/>
</dbReference>
<name>A0A8C3PN25_9CHAR</name>
<evidence type="ECO:0000256" key="3">
    <source>
        <dbReference type="ARBA" id="ARBA00022692"/>
    </source>
</evidence>
<keyword evidence="5 10" id="KW-0297">G-protein coupled receptor</keyword>
<feature type="transmembrane region" description="Helical" evidence="12">
    <location>
        <begin position="35"/>
        <end position="60"/>
    </location>
</feature>
<proteinExistence type="inferred from homology"/>
<keyword evidence="15" id="KW-1185">Reference proteome</keyword>
<dbReference type="Pfam" id="PF00001">
    <property type="entry name" value="7tm_1"/>
    <property type="match status" value="1"/>
</dbReference>
<reference evidence="14" key="2">
    <citation type="submission" date="2025-09" db="UniProtKB">
        <authorList>
            <consortium name="Ensembl"/>
        </authorList>
    </citation>
    <scope>IDENTIFICATION</scope>
</reference>